<dbReference type="RefSeq" id="WP_203727245.1">
    <property type="nucleotide sequence ID" value="NZ_BAAATX010000017.1"/>
</dbReference>
<protein>
    <submittedName>
        <fullName evidence="2">Uncharacterized protein</fullName>
    </submittedName>
</protein>
<keyword evidence="3" id="KW-1185">Reference proteome</keyword>
<sequence>MTAVGATDSEFNDILTQASTHLAKVQTSAQSLYDSVSAIWDWIPPWLKDDVNRFLTRAWDIVKELFDYVKDFVLNPGWPPALFHAGEVWVDKVGLAASSAVGQTSLNYTQVDDHWQGDAATAYKNTLPAQGLALGAIKTMCDALDTALKNMAGAIVAFWLACIAGLLSALPEFGAEEAAADTGVGAPPAILAFIASVVKLLGIISGAAALLWAFSGSQIGPYTAMNQQLNNWNAFPARPGSAAQGNWPAATTPGMSDASFLDGNDSNWRFLS</sequence>
<keyword evidence="1" id="KW-1133">Transmembrane helix</keyword>
<evidence type="ECO:0000256" key="1">
    <source>
        <dbReference type="SAM" id="Phobius"/>
    </source>
</evidence>
<name>A0ABQ3YVI4_9ACTN</name>
<feature type="transmembrane region" description="Helical" evidence="1">
    <location>
        <begin position="190"/>
        <end position="214"/>
    </location>
</feature>
<gene>
    <name evidence="2" type="ORF">Adu01nite_28870</name>
</gene>
<dbReference type="EMBL" id="BOML01000022">
    <property type="protein sequence ID" value="GIE01537.1"/>
    <property type="molecule type" value="Genomic_DNA"/>
</dbReference>
<keyword evidence="1" id="KW-0812">Transmembrane</keyword>
<evidence type="ECO:0000313" key="2">
    <source>
        <dbReference type="EMBL" id="GIE01537.1"/>
    </source>
</evidence>
<dbReference type="Proteomes" id="UP000637628">
    <property type="component" value="Unassembled WGS sequence"/>
</dbReference>
<organism evidence="2 3">
    <name type="scientific">Paractinoplanes durhamensis</name>
    <dbReference type="NCBI Taxonomy" id="113563"/>
    <lineage>
        <taxon>Bacteria</taxon>
        <taxon>Bacillati</taxon>
        <taxon>Actinomycetota</taxon>
        <taxon>Actinomycetes</taxon>
        <taxon>Micromonosporales</taxon>
        <taxon>Micromonosporaceae</taxon>
        <taxon>Paractinoplanes</taxon>
    </lineage>
</organism>
<evidence type="ECO:0000313" key="3">
    <source>
        <dbReference type="Proteomes" id="UP000637628"/>
    </source>
</evidence>
<accession>A0ABQ3YVI4</accession>
<reference evidence="2 3" key="1">
    <citation type="submission" date="2021-01" db="EMBL/GenBank/DDBJ databases">
        <title>Whole genome shotgun sequence of Actinoplanes durhamensis NBRC 14914.</title>
        <authorList>
            <person name="Komaki H."/>
            <person name="Tamura T."/>
        </authorList>
    </citation>
    <scope>NUCLEOTIDE SEQUENCE [LARGE SCALE GENOMIC DNA]</scope>
    <source>
        <strain evidence="2 3">NBRC 14914</strain>
    </source>
</reference>
<comment type="caution">
    <text evidence="2">The sequence shown here is derived from an EMBL/GenBank/DDBJ whole genome shotgun (WGS) entry which is preliminary data.</text>
</comment>
<feature type="transmembrane region" description="Helical" evidence="1">
    <location>
        <begin position="150"/>
        <end position="170"/>
    </location>
</feature>
<keyword evidence="1" id="KW-0472">Membrane</keyword>
<proteinExistence type="predicted"/>